<dbReference type="NCBIfam" id="NF009807">
    <property type="entry name" value="PRK13291.1"/>
    <property type="match status" value="1"/>
</dbReference>
<dbReference type="RefSeq" id="WP_050059961.1">
    <property type="nucleotide sequence ID" value="NZ_JACHEK010000012.1"/>
</dbReference>
<evidence type="ECO:0000313" key="6">
    <source>
        <dbReference type="EMBL" id="MBB6147094.1"/>
    </source>
</evidence>
<keyword evidence="3" id="KW-0378">Hydrolase</keyword>
<evidence type="ECO:0000313" key="7">
    <source>
        <dbReference type="Proteomes" id="UP000538666"/>
    </source>
</evidence>
<dbReference type="GO" id="GO:0046872">
    <property type="term" value="F:metal ion binding"/>
    <property type="evidence" value="ECO:0007669"/>
    <property type="project" value="UniProtKB-KW"/>
</dbReference>
<keyword evidence="2" id="KW-0479">Metal-binding</keyword>
<sequence>MASIVNFDSRYPIGRFVSSETIDAEQLRGHIATLAATPENMRAAVDGLSRVQIDTPYREGGWTVRQLVHHVADSHMNAYCRTRQALTEDWPVALAYDEKSWAELSDARTLPVEISLELLEPVHRRWVALFESLTPEDWQKGYKHSEGGPTTVAKVAAMYDWHCRHHIAHITELRKSRGW</sequence>
<evidence type="ECO:0000259" key="5">
    <source>
        <dbReference type="Pfam" id="PF12867"/>
    </source>
</evidence>
<dbReference type="EMBL" id="JACHEK010000012">
    <property type="protein sequence ID" value="MBB6147094.1"/>
    <property type="molecule type" value="Genomic_DNA"/>
</dbReference>
<proteinExistence type="inferred from homology"/>
<gene>
    <name evidence="6" type="ORF">HNQ77_005079</name>
</gene>
<dbReference type="SUPFAM" id="SSF109854">
    <property type="entry name" value="DinB/YfiT-like putative metalloenzymes"/>
    <property type="match status" value="1"/>
</dbReference>
<dbReference type="HAMAP" id="MF_01256">
    <property type="entry name" value="YfiT_hydrol"/>
    <property type="match status" value="1"/>
</dbReference>
<evidence type="ECO:0000256" key="4">
    <source>
        <dbReference type="ARBA" id="ARBA00022833"/>
    </source>
</evidence>
<name>A0A841K9Y0_9BACT</name>
<dbReference type="Pfam" id="PF12867">
    <property type="entry name" value="DinB_2"/>
    <property type="match status" value="1"/>
</dbReference>
<keyword evidence="4" id="KW-0862">Zinc</keyword>
<keyword evidence="7" id="KW-1185">Reference proteome</keyword>
<evidence type="ECO:0000256" key="3">
    <source>
        <dbReference type="ARBA" id="ARBA00022801"/>
    </source>
</evidence>
<dbReference type="AlphaFoldDB" id="A0A841K9Y0"/>
<evidence type="ECO:0000256" key="2">
    <source>
        <dbReference type="ARBA" id="ARBA00022723"/>
    </source>
</evidence>
<dbReference type="OrthoDB" id="9796039at2"/>
<keyword evidence="1" id="KW-0963">Cytoplasm</keyword>
<protein>
    <recommendedName>
        <fullName evidence="5">DinB-like domain-containing protein</fullName>
    </recommendedName>
</protein>
<dbReference type="Gene3D" id="1.20.120.450">
    <property type="entry name" value="dinb family like domain"/>
    <property type="match status" value="1"/>
</dbReference>
<reference evidence="6 7" key="1">
    <citation type="submission" date="2020-08" db="EMBL/GenBank/DDBJ databases">
        <title>Genomic Encyclopedia of Type Strains, Phase IV (KMG-IV): sequencing the most valuable type-strain genomes for metagenomic binning, comparative biology and taxonomic classification.</title>
        <authorList>
            <person name="Goeker M."/>
        </authorList>
    </citation>
    <scope>NUCLEOTIDE SEQUENCE [LARGE SCALE GENOMIC DNA]</scope>
    <source>
        <strain evidence="6 7">DSM 103733</strain>
    </source>
</reference>
<comment type="caution">
    <text evidence="6">The sequence shown here is derived from an EMBL/GenBank/DDBJ whole genome shotgun (WGS) entry which is preliminary data.</text>
</comment>
<dbReference type="Proteomes" id="UP000538666">
    <property type="component" value="Unassembled WGS sequence"/>
</dbReference>
<organism evidence="6 7">
    <name type="scientific">Silvibacterium bohemicum</name>
    <dbReference type="NCBI Taxonomy" id="1577686"/>
    <lineage>
        <taxon>Bacteria</taxon>
        <taxon>Pseudomonadati</taxon>
        <taxon>Acidobacteriota</taxon>
        <taxon>Terriglobia</taxon>
        <taxon>Terriglobales</taxon>
        <taxon>Acidobacteriaceae</taxon>
        <taxon>Silvibacterium</taxon>
    </lineage>
</organism>
<dbReference type="InterPro" id="IPR034660">
    <property type="entry name" value="DinB/YfiT-like"/>
</dbReference>
<dbReference type="InterPro" id="IPR024775">
    <property type="entry name" value="DinB-like"/>
</dbReference>
<feature type="domain" description="DinB-like" evidence="5">
    <location>
        <begin position="34"/>
        <end position="170"/>
    </location>
</feature>
<dbReference type="GO" id="GO:0016787">
    <property type="term" value="F:hydrolase activity"/>
    <property type="evidence" value="ECO:0007669"/>
    <property type="project" value="UniProtKB-KW"/>
</dbReference>
<accession>A0A841K9Y0</accession>
<dbReference type="InterPro" id="IPR023774">
    <property type="entry name" value="Put_metal_dep_hydrolase_YfiT"/>
</dbReference>
<evidence type="ECO:0000256" key="1">
    <source>
        <dbReference type="ARBA" id="ARBA00022490"/>
    </source>
</evidence>